<dbReference type="InterPro" id="IPR017804">
    <property type="entry name" value="MeTrfase_EgtD-like"/>
</dbReference>
<dbReference type="RefSeq" id="WP_125180023.1">
    <property type="nucleotide sequence ID" value="NZ_QZMU01000001.1"/>
</dbReference>
<dbReference type="SUPFAM" id="SSF53335">
    <property type="entry name" value="S-adenosyl-L-methionine-dependent methyltransferases"/>
    <property type="match status" value="1"/>
</dbReference>
<dbReference type="InterPro" id="IPR029063">
    <property type="entry name" value="SAM-dependent_MTases_sf"/>
</dbReference>
<protein>
    <submittedName>
        <fullName evidence="4">L-histidine N(Alpha)-methyltransferase</fullName>
        <ecNumber evidence="4">2.1.1.44</ecNumber>
    </submittedName>
</protein>
<keyword evidence="2 4" id="KW-0808">Transferase</keyword>
<dbReference type="GO" id="GO:0032259">
    <property type="term" value="P:methylation"/>
    <property type="evidence" value="ECO:0007669"/>
    <property type="project" value="UniProtKB-KW"/>
</dbReference>
<keyword evidence="1 4" id="KW-0489">Methyltransferase</keyword>
<dbReference type="PANTHER" id="PTHR43397">
    <property type="entry name" value="ERGOTHIONEINE BIOSYNTHESIS PROTEIN 1"/>
    <property type="match status" value="1"/>
</dbReference>
<dbReference type="Proteomes" id="UP000287798">
    <property type="component" value="Unassembled WGS sequence"/>
</dbReference>
<evidence type="ECO:0000256" key="2">
    <source>
        <dbReference type="ARBA" id="ARBA00022679"/>
    </source>
</evidence>
<sequence length="323" mass="35319">MNPPHESAVQFHDMHPPVEDLRAEVLHGLARRPRRIPPKFFYDRRGSELFEAITETPEYYPTRTELGLLETHGEAMAGLLGRGGVLVELGSGSSRKIRLLLDALRPALYMPLDISRDFLLDAAGELAREYPGIRVHAACVDYSRGLALPGLPEGLPRAAFFPGSSIGNFEPGQARQLLTHVARALGPGGRLVIGVDLQKDPAILNAAYNDAAGVTAAFNRNLLVRINRELGADFDLAHFHHRAFYAPGPGRVEMHLVSDCLQQVRVAGHSFHFEAGESIHTESSYKYSVAGFQVLAGEAGFAPLAVWTDRDDLFSVHCLEVTG</sequence>
<evidence type="ECO:0000259" key="3">
    <source>
        <dbReference type="Pfam" id="PF10017"/>
    </source>
</evidence>
<proteinExistence type="predicted"/>
<name>A0A426QGD2_9GAMM</name>
<dbReference type="EMBL" id="QZMU01000001">
    <property type="protein sequence ID" value="RRQ20808.1"/>
    <property type="molecule type" value="Genomic_DNA"/>
</dbReference>
<dbReference type="InterPro" id="IPR019257">
    <property type="entry name" value="MeTrfase_dom"/>
</dbReference>
<feature type="domain" description="Histidine-specific methyltransferase SAM-dependent" evidence="3">
    <location>
        <begin position="22"/>
        <end position="320"/>
    </location>
</feature>
<dbReference type="InterPro" id="IPR035094">
    <property type="entry name" value="EgtD"/>
</dbReference>
<dbReference type="AlphaFoldDB" id="A0A426QGD2"/>
<dbReference type="Pfam" id="PF10017">
    <property type="entry name" value="Methyltransf_33"/>
    <property type="match status" value="1"/>
</dbReference>
<dbReference type="EC" id="2.1.1.44" evidence="4"/>
<keyword evidence="5" id="KW-1185">Reference proteome</keyword>
<evidence type="ECO:0000313" key="4">
    <source>
        <dbReference type="EMBL" id="RRQ20808.1"/>
    </source>
</evidence>
<dbReference type="GO" id="GO:0052706">
    <property type="term" value="F:L-histidine N(alpha)-methyltransferase activity"/>
    <property type="evidence" value="ECO:0007669"/>
    <property type="project" value="UniProtKB-EC"/>
</dbReference>
<reference evidence="4 5" key="1">
    <citation type="journal article" date="2010" name="Int. J. Syst. Evol. Microbiol.">
        <title>Thiohalobacter thiocyanaticus gen. nov., sp. nov., a moderately halophilic, sulfur-oxidizing gammaproteobacterium from hypersaline lakes, that utilizes thiocyanate.</title>
        <authorList>
            <person name="Sorokin D.Y."/>
            <person name="Kovaleva O.L."/>
            <person name="Tourova T.P."/>
            <person name="Muyzer G."/>
        </authorList>
    </citation>
    <scope>NUCLEOTIDE SEQUENCE [LARGE SCALE GENOMIC DNA]</scope>
    <source>
        <strain evidence="4 5">Hrh1</strain>
    </source>
</reference>
<accession>A0A426QGD2</accession>
<dbReference type="PANTHER" id="PTHR43397:SF1">
    <property type="entry name" value="ERGOTHIONEINE BIOSYNTHESIS PROTEIN 1"/>
    <property type="match status" value="1"/>
</dbReference>
<dbReference type="NCBIfam" id="TIGR03438">
    <property type="entry name" value="egtD_ergothio"/>
    <property type="match status" value="1"/>
</dbReference>
<dbReference type="OrthoDB" id="5289726at2"/>
<evidence type="ECO:0000256" key="1">
    <source>
        <dbReference type="ARBA" id="ARBA00022603"/>
    </source>
</evidence>
<evidence type="ECO:0000313" key="5">
    <source>
        <dbReference type="Proteomes" id="UP000287798"/>
    </source>
</evidence>
<dbReference type="Gene3D" id="3.40.50.150">
    <property type="entry name" value="Vaccinia Virus protein VP39"/>
    <property type="match status" value="1"/>
</dbReference>
<gene>
    <name evidence="4" type="primary">egtD</name>
    <name evidence="4" type="ORF">D6C00_01665</name>
</gene>
<organism evidence="4 5">
    <name type="scientific">Thiohalobacter thiocyanaticus</name>
    <dbReference type="NCBI Taxonomy" id="585455"/>
    <lineage>
        <taxon>Bacteria</taxon>
        <taxon>Pseudomonadati</taxon>
        <taxon>Pseudomonadota</taxon>
        <taxon>Gammaproteobacteria</taxon>
        <taxon>Thiohalobacterales</taxon>
        <taxon>Thiohalobacteraceae</taxon>
        <taxon>Thiohalobacter</taxon>
    </lineage>
</organism>
<dbReference type="InterPro" id="IPR051128">
    <property type="entry name" value="EgtD_Methyltrsf_superfamily"/>
</dbReference>
<comment type="caution">
    <text evidence="4">The sequence shown here is derived from an EMBL/GenBank/DDBJ whole genome shotgun (WGS) entry which is preliminary data.</text>
</comment>
<dbReference type="PIRSF" id="PIRSF018005">
    <property type="entry name" value="UCP018005"/>
    <property type="match status" value="1"/>
</dbReference>